<dbReference type="PANTHER" id="PTHR13769:SF6">
    <property type="entry name" value="APOLIPOPROTEIN B-100"/>
    <property type="match status" value="1"/>
</dbReference>
<sequence length="476" mass="54414">MFHLNGKGKVSHRDVNVNWQHVLEHPLRIKRQISRGNSVNRESRHTLDVDITSRMFTDASIRFASRKDSITASVWSPSAGFLGLHLQRRSSSQLQGKLFSRYLSTPGKDTNVLTAKASLRNSDKLVLQTSWNWDSVSNLITGFKDRIPLMTNALLKFINKYHITHFSINLNQAVVKLRNAVLNLIERVYQEVPVSFSMLQGLVESLADQGKDMYTMFSNTLMFTDVMNLTDVLIQDVRSGLRHTWYNAGVLLEPGTDILNNKNFSVPGSVRKLPIRERFQQGFSSLREMISDHIRRTEFTIPGTEVVLNGNKIMKNLKRGAAAVHHHVMELLQQTLNNVLQLLAEKAEHLHVYLKDSNQHVSPQVQAAHSNIIEYSRQHTDEAKRRVSEYKELVQLKVHEAYNASSMERVNSATRDFFSVVQSNLSEMVNESLDVLKKVSQSTAPYIRVGKDKVDVEIPLPFLWKSFSEWPTLFRP</sequence>
<keyword evidence="2" id="KW-1185">Reference proteome</keyword>
<reference evidence="1 2" key="1">
    <citation type="submission" date="2021-06" db="EMBL/GenBank/DDBJ databases">
        <authorList>
            <person name="Palmer J.M."/>
        </authorList>
    </citation>
    <scope>NUCLEOTIDE SEQUENCE [LARGE SCALE GENOMIC DNA]</scope>
    <source>
        <strain evidence="2">if_2019</strain>
        <tissue evidence="1">Muscle</tissue>
    </source>
</reference>
<evidence type="ECO:0000313" key="2">
    <source>
        <dbReference type="Proteomes" id="UP001482620"/>
    </source>
</evidence>
<evidence type="ECO:0000313" key="1">
    <source>
        <dbReference type="EMBL" id="MEQ2221753.1"/>
    </source>
</evidence>
<dbReference type="EMBL" id="JAHRIQ010001859">
    <property type="protein sequence ID" value="MEQ2221753.1"/>
    <property type="molecule type" value="Genomic_DNA"/>
</dbReference>
<comment type="caution">
    <text evidence="1">The sequence shown here is derived from an EMBL/GenBank/DDBJ whole genome shotgun (WGS) entry which is preliminary data.</text>
</comment>
<accession>A0ABV0SQG1</accession>
<dbReference type="PANTHER" id="PTHR13769">
    <property type="entry name" value="APOLIPOPROTEIN B"/>
    <property type="match status" value="1"/>
</dbReference>
<dbReference type="InterPro" id="IPR052418">
    <property type="entry name" value="Apolipoprotein_B"/>
</dbReference>
<proteinExistence type="predicted"/>
<evidence type="ECO:0008006" key="3">
    <source>
        <dbReference type="Google" id="ProtNLM"/>
    </source>
</evidence>
<protein>
    <recommendedName>
        <fullName evidence="3">Apolipoprotein B</fullName>
    </recommendedName>
</protein>
<organism evidence="1 2">
    <name type="scientific">Ilyodon furcidens</name>
    <name type="common">goldbreast splitfin</name>
    <dbReference type="NCBI Taxonomy" id="33524"/>
    <lineage>
        <taxon>Eukaryota</taxon>
        <taxon>Metazoa</taxon>
        <taxon>Chordata</taxon>
        <taxon>Craniata</taxon>
        <taxon>Vertebrata</taxon>
        <taxon>Euteleostomi</taxon>
        <taxon>Actinopterygii</taxon>
        <taxon>Neopterygii</taxon>
        <taxon>Teleostei</taxon>
        <taxon>Neoteleostei</taxon>
        <taxon>Acanthomorphata</taxon>
        <taxon>Ovalentaria</taxon>
        <taxon>Atherinomorphae</taxon>
        <taxon>Cyprinodontiformes</taxon>
        <taxon>Goodeidae</taxon>
        <taxon>Ilyodon</taxon>
    </lineage>
</organism>
<dbReference type="Proteomes" id="UP001482620">
    <property type="component" value="Unassembled WGS sequence"/>
</dbReference>
<name>A0ABV0SQG1_9TELE</name>
<gene>
    <name evidence="1" type="ORF">ILYODFUR_018879</name>
</gene>